<organism evidence="1 2">
    <name type="scientific">Pseudomonas abietaniphila</name>
    <dbReference type="NCBI Taxonomy" id="89065"/>
    <lineage>
        <taxon>Bacteria</taxon>
        <taxon>Pseudomonadati</taxon>
        <taxon>Pseudomonadota</taxon>
        <taxon>Gammaproteobacteria</taxon>
        <taxon>Pseudomonadales</taxon>
        <taxon>Pseudomonadaceae</taxon>
        <taxon>Pseudomonas</taxon>
    </lineage>
</organism>
<evidence type="ECO:0000313" key="2">
    <source>
        <dbReference type="Proteomes" id="UP000182894"/>
    </source>
</evidence>
<sequence>MVLMAVSWHWRLLYPNVPGALLRLDAERLLPQQA</sequence>
<dbReference type="Proteomes" id="UP000182894">
    <property type="component" value="Unassembled WGS sequence"/>
</dbReference>
<dbReference type="AlphaFoldDB" id="A0A1G8SWG4"/>
<protein>
    <submittedName>
        <fullName evidence="1">Uncharacterized protein</fullName>
    </submittedName>
</protein>
<evidence type="ECO:0000313" key="1">
    <source>
        <dbReference type="EMBL" id="SDJ33514.1"/>
    </source>
</evidence>
<name>A0A1G8SWG4_9PSED</name>
<dbReference type="EMBL" id="FNCO01000026">
    <property type="protein sequence ID" value="SDJ33514.1"/>
    <property type="molecule type" value="Genomic_DNA"/>
</dbReference>
<keyword evidence="2" id="KW-1185">Reference proteome</keyword>
<reference evidence="2" key="1">
    <citation type="submission" date="2016-10" db="EMBL/GenBank/DDBJ databases">
        <authorList>
            <person name="Varghese N."/>
            <person name="Submissions S."/>
        </authorList>
    </citation>
    <scope>NUCLEOTIDE SEQUENCE [LARGE SCALE GENOMIC DNA]</scope>
    <source>
        <strain evidence="2">ATCC 700689</strain>
    </source>
</reference>
<gene>
    <name evidence="1" type="ORF">SAMN05216605_12672</name>
</gene>
<proteinExistence type="predicted"/>
<accession>A0A1G8SWG4</accession>